<sequence length="178" mass="19750">MTSGIQLSQRLEEWAKLADYTLTPSSSTRDGRPIFWSGLGESRLFVGKKPDGWLVITDSDRMESEWFVLAAPSIDTIEKYLFGKFGMYIRGTRNLPRIGVPVSAGDQHSDFNIETREYEGVERFALVAPDGSAIAVGSADKITATADLKKLALYLNATIDQIEASMLDPDGKPLFERR</sequence>
<evidence type="ECO:0000313" key="2">
    <source>
        <dbReference type="Proteomes" id="UP000217768"/>
    </source>
</evidence>
<dbReference type="AlphaFoldDB" id="A0A2A2ZIN8"/>
<organism evidence="1 2">
    <name type="scientific">Mycobacterium avium</name>
    <dbReference type="NCBI Taxonomy" id="1764"/>
    <lineage>
        <taxon>Bacteria</taxon>
        <taxon>Bacillati</taxon>
        <taxon>Actinomycetota</taxon>
        <taxon>Actinomycetes</taxon>
        <taxon>Mycobacteriales</taxon>
        <taxon>Mycobacteriaceae</taxon>
        <taxon>Mycobacterium</taxon>
        <taxon>Mycobacterium avium complex (MAC)</taxon>
    </lineage>
</organism>
<gene>
    <name evidence="1" type="ORF">CKJ66_12835</name>
</gene>
<protein>
    <recommendedName>
        <fullName evidence="3">Immunity factor for TNT</fullName>
    </recommendedName>
</protein>
<dbReference type="Proteomes" id="UP000217768">
    <property type="component" value="Unassembled WGS sequence"/>
</dbReference>
<evidence type="ECO:0008006" key="3">
    <source>
        <dbReference type="Google" id="ProtNLM"/>
    </source>
</evidence>
<evidence type="ECO:0000313" key="1">
    <source>
        <dbReference type="EMBL" id="PBA26308.1"/>
    </source>
</evidence>
<dbReference type="InterPro" id="IPR028953">
    <property type="entry name" value="Imm_IFT-like"/>
</dbReference>
<dbReference type="Pfam" id="PF15598">
    <property type="entry name" value="Imm61"/>
    <property type="match status" value="1"/>
</dbReference>
<dbReference type="EMBL" id="NSFD01000035">
    <property type="protein sequence ID" value="PBA26308.1"/>
    <property type="molecule type" value="Genomic_DNA"/>
</dbReference>
<proteinExistence type="predicted"/>
<comment type="caution">
    <text evidence="1">The sequence shown here is derived from an EMBL/GenBank/DDBJ whole genome shotgun (WGS) entry which is preliminary data.</text>
</comment>
<name>A0A2A2ZIN8_MYCAV</name>
<accession>A0A2A2ZIN8</accession>
<dbReference type="RefSeq" id="WP_010949365.1">
    <property type="nucleotide sequence ID" value="NZ_CABMGM010000395.1"/>
</dbReference>
<dbReference type="GeneID" id="91489631"/>
<reference evidence="1 2" key="1">
    <citation type="submission" date="2017-08" db="EMBL/GenBank/DDBJ databases">
        <title>Phylogenetic analysis of Mycobacterium avium complex whole genomes.</title>
        <authorList>
            <person name="Caverly L.J."/>
            <person name="Spilker T."/>
            <person name="Lipuma J."/>
        </authorList>
    </citation>
    <scope>NUCLEOTIDE SEQUENCE [LARGE SCALE GENOMIC DNA]</scope>
    <source>
        <strain evidence="1 2">FLAC0165</strain>
    </source>
</reference>